<dbReference type="InParanoid" id="T1FDS8"/>
<accession>T1FDS8</accession>
<dbReference type="OrthoDB" id="5874910at2759"/>
<evidence type="ECO:0000313" key="4">
    <source>
        <dbReference type="EnsemblMetazoa" id="HelroP178826"/>
    </source>
</evidence>
<evidence type="ECO:0000313" key="5">
    <source>
        <dbReference type="Proteomes" id="UP000015101"/>
    </source>
</evidence>
<proteinExistence type="predicted"/>
<gene>
    <name evidence="4" type="primary">20206977</name>
    <name evidence="3" type="ORF">HELRODRAFT_178826</name>
</gene>
<dbReference type="KEGG" id="hro:HELRODRAFT_178826"/>
<dbReference type="RefSeq" id="XP_009025952.1">
    <property type="nucleotide sequence ID" value="XM_009027704.1"/>
</dbReference>
<dbReference type="EMBL" id="KB097496">
    <property type="protein sequence ID" value="ESN95911.1"/>
    <property type="molecule type" value="Genomic_DNA"/>
</dbReference>
<evidence type="ECO:0008006" key="6">
    <source>
        <dbReference type="Google" id="ProtNLM"/>
    </source>
</evidence>
<evidence type="ECO:0000256" key="2">
    <source>
        <dbReference type="SAM" id="Phobius"/>
    </source>
</evidence>
<keyword evidence="5" id="KW-1185">Reference proteome</keyword>
<dbReference type="HOGENOM" id="CLU_1367557_0_0_1"/>
<dbReference type="CTD" id="20206977"/>
<dbReference type="InterPro" id="IPR035940">
    <property type="entry name" value="CAP_sf"/>
</dbReference>
<evidence type="ECO:0000313" key="3">
    <source>
        <dbReference type="EMBL" id="ESN95911.1"/>
    </source>
</evidence>
<keyword evidence="2" id="KW-1133">Transmembrane helix</keyword>
<name>T1FDS8_HELRO</name>
<dbReference type="EMBL" id="AMQM01006567">
    <property type="status" value="NOT_ANNOTATED_CDS"/>
    <property type="molecule type" value="Genomic_DNA"/>
</dbReference>
<sequence>MCAIGTPIQESLSDRTVKYLLDSWLNDRHLCLESETLLQCRKFTNMACADTSRFGCAMYSNTSSRTATATKNIITCFYRPRCTPSYNPFKEGLQCTSCPEDAKACEGFLCSVPDGVCPTDCRDLFEFNCTSCRRKNREVTTAPNGVTDRAGPSTVKPNPDNNDSGDPATDKKSTAGIYNKVHLFVAMIFQFATFILFLSF</sequence>
<dbReference type="SUPFAM" id="SSF55797">
    <property type="entry name" value="PR-1-like"/>
    <property type="match status" value="1"/>
</dbReference>
<feature type="region of interest" description="Disordered" evidence="1">
    <location>
        <begin position="141"/>
        <end position="170"/>
    </location>
</feature>
<dbReference type="AlphaFoldDB" id="T1FDS8"/>
<dbReference type="Proteomes" id="UP000015101">
    <property type="component" value="Unassembled WGS sequence"/>
</dbReference>
<dbReference type="EnsemblMetazoa" id="HelroT178826">
    <property type="protein sequence ID" value="HelroP178826"/>
    <property type="gene ID" value="HelroG178826"/>
</dbReference>
<reference evidence="4" key="3">
    <citation type="submission" date="2015-06" db="UniProtKB">
        <authorList>
            <consortium name="EnsemblMetazoa"/>
        </authorList>
    </citation>
    <scope>IDENTIFICATION</scope>
</reference>
<keyword evidence="2" id="KW-0812">Transmembrane</keyword>
<evidence type="ECO:0000256" key="1">
    <source>
        <dbReference type="SAM" id="MobiDB-lite"/>
    </source>
</evidence>
<dbReference type="GeneID" id="20206977"/>
<protein>
    <recommendedName>
        <fullName evidence="6">SCP domain-containing protein</fullName>
    </recommendedName>
</protein>
<reference evidence="5" key="1">
    <citation type="submission" date="2012-12" db="EMBL/GenBank/DDBJ databases">
        <authorList>
            <person name="Hellsten U."/>
            <person name="Grimwood J."/>
            <person name="Chapman J.A."/>
            <person name="Shapiro H."/>
            <person name="Aerts A."/>
            <person name="Otillar R.P."/>
            <person name="Terry A.Y."/>
            <person name="Boore J.L."/>
            <person name="Simakov O."/>
            <person name="Marletaz F."/>
            <person name="Cho S.-J."/>
            <person name="Edsinger-Gonzales E."/>
            <person name="Havlak P."/>
            <person name="Kuo D.-H."/>
            <person name="Larsson T."/>
            <person name="Lv J."/>
            <person name="Arendt D."/>
            <person name="Savage R."/>
            <person name="Osoegawa K."/>
            <person name="de Jong P."/>
            <person name="Lindberg D.R."/>
            <person name="Seaver E.C."/>
            <person name="Weisblat D.A."/>
            <person name="Putnam N.H."/>
            <person name="Grigoriev I.V."/>
            <person name="Rokhsar D.S."/>
        </authorList>
    </citation>
    <scope>NUCLEOTIDE SEQUENCE</scope>
</reference>
<feature type="compositionally biased region" description="Polar residues" evidence="1">
    <location>
        <begin position="155"/>
        <end position="164"/>
    </location>
</feature>
<feature type="transmembrane region" description="Helical" evidence="2">
    <location>
        <begin position="181"/>
        <end position="199"/>
    </location>
</feature>
<dbReference type="Gene3D" id="3.40.33.10">
    <property type="entry name" value="CAP"/>
    <property type="match status" value="1"/>
</dbReference>
<reference evidence="3 5" key="2">
    <citation type="journal article" date="2013" name="Nature">
        <title>Insights into bilaterian evolution from three spiralian genomes.</title>
        <authorList>
            <person name="Simakov O."/>
            <person name="Marletaz F."/>
            <person name="Cho S.J."/>
            <person name="Edsinger-Gonzales E."/>
            <person name="Havlak P."/>
            <person name="Hellsten U."/>
            <person name="Kuo D.H."/>
            <person name="Larsson T."/>
            <person name="Lv J."/>
            <person name="Arendt D."/>
            <person name="Savage R."/>
            <person name="Osoegawa K."/>
            <person name="de Jong P."/>
            <person name="Grimwood J."/>
            <person name="Chapman J.A."/>
            <person name="Shapiro H."/>
            <person name="Aerts A."/>
            <person name="Otillar R.P."/>
            <person name="Terry A.Y."/>
            <person name="Boore J.L."/>
            <person name="Grigoriev I.V."/>
            <person name="Lindberg D.R."/>
            <person name="Seaver E.C."/>
            <person name="Weisblat D.A."/>
            <person name="Putnam N.H."/>
            <person name="Rokhsar D.S."/>
        </authorList>
    </citation>
    <scope>NUCLEOTIDE SEQUENCE</scope>
</reference>
<keyword evidence="2" id="KW-0472">Membrane</keyword>
<organism evidence="4 5">
    <name type="scientific">Helobdella robusta</name>
    <name type="common">Californian leech</name>
    <dbReference type="NCBI Taxonomy" id="6412"/>
    <lineage>
        <taxon>Eukaryota</taxon>
        <taxon>Metazoa</taxon>
        <taxon>Spiralia</taxon>
        <taxon>Lophotrochozoa</taxon>
        <taxon>Annelida</taxon>
        <taxon>Clitellata</taxon>
        <taxon>Hirudinea</taxon>
        <taxon>Rhynchobdellida</taxon>
        <taxon>Glossiphoniidae</taxon>
        <taxon>Helobdella</taxon>
    </lineage>
</organism>